<dbReference type="Gene3D" id="1.10.1760.20">
    <property type="match status" value="2"/>
</dbReference>
<protein>
    <submittedName>
        <fullName evidence="2">ECF transporter S component</fullName>
    </submittedName>
</protein>
<dbReference type="RefSeq" id="WP_324715548.1">
    <property type="nucleotide sequence ID" value="NZ_CP141615.1"/>
</dbReference>
<feature type="transmembrane region" description="Helical" evidence="1">
    <location>
        <begin position="199"/>
        <end position="218"/>
    </location>
</feature>
<name>A0ABZ1BUR7_9FIRM</name>
<feature type="transmembrane region" description="Helical" evidence="1">
    <location>
        <begin position="224"/>
        <end position="250"/>
    </location>
</feature>
<reference evidence="2 3" key="1">
    <citation type="journal article" date="2024" name="Front. Microbiol.">
        <title>Novel thermophilic genera Geochorda gen. nov. and Carboxydochorda gen. nov. from the deep terrestrial subsurface reveal the ecophysiological diversity in the class Limnochordia.</title>
        <authorList>
            <person name="Karnachuk O.V."/>
            <person name="Lukina A.P."/>
            <person name="Avakyan M.R."/>
            <person name="Kadnikov V.V."/>
            <person name="Begmatov S."/>
            <person name="Beletsky A.V."/>
            <person name="Vlasova K.G."/>
            <person name="Novikov A.A."/>
            <person name="Shcherbakova V.A."/>
            <person name="Mardanov A.V."/>
            <person name="Ravin N.V."/>
        </authorList>
    </citation>
    <scope>NUCLEOTIDE SEQUENCE [LARGE SCALE GENOMIC DNA]</scope>
    <source>
        <strain evidence="2 3">L945</strain>
    </source>
</reference>
<gene>
    <name evidence="2" type="ORF">U7230_09195</name>
</gene>
<dbReference type="InterPro" id="IPR024529">
    <property type="entry name" value="ECF_trnsprt_substrate-spec"/>
</dbReference>
<keyword evidence="1" id="KW-1133">Transmembrane helix</keyword>
<proteinExistence type="predicted"/>
<evidence type="ECO:0000313" key="2">
    <source>
        <dbReference type="EMBL" id="WRP16276.1"/>
    </source>
</evidence>
<keyword evidence="3" id="KW-1185">Reference proteome</keyword>
<dbReference type="Pfam" id="PF12822">
    <property type="entry name" value="ECF_trnsprt"/>
    <property type="match status" value="1"/>
</dbReference>
<keyword evidence="1" id="KW-0812">Transmembrane</keyword>
<dbReference type="InterPro" id="IPR003842">
    <property type="entry name" value="Vacuolating_cytotoxin"/>
</dbReference>
<evidence type="ECO:0000313" key="3">
    <source>
        <dbReference type="Proteomes" id="UP001332192"/>
    </source>
</evidence>
<dbReference type="EMBL" id="CP141615">
    <property type="protein sequence ID" value="WRP16276.1"/>
    <property type="molecule type" value="Genomic_DNA"/>
</dbReference>
<feature type="transmembrane region" description="Helical" evidence="1">
    <location>
        <begin position="164"/>
        <end position="187"/>
    </location>
</feature>
<accession>A0ABZ1BUR7</accession>
<feature type="transmembrane region" description="Helical" evidence="1">
    <location>
        <begin position="27"/>
        <end position="47"/>
    </location>
</feature>
<dbReference type="Proteomes" id="UP001332192">
    <property type="component" value="Chromosome"/>
</dbReference>
<feature type="transmembrane region" description="Helical" evidence="1">
    <location>
        <begin position="108"/>
        <end position="125"/>
    </location>
</feature>
<dbReference type="PRINTS" id="PR01656">
    <property type="entry name" value="VACCYTOTOXIN"/>
</dbReference>
<sequence length="278" mass="28383">MAASQVPSPDASPAATQTQSRARIRTMLVTALMSALVVALGLTPAGFVPVPTPAGAATTIHIPVILAALAEGPAAGAVTGLLFGAFSFWRAITAAPNPIARMMFSDPLVAFGPRILIGIVAYLALRAAASRGGRWAVAFLVAAVLADATYRLTSQRQTSVSDPYPVVTPVGLVAVLGVAALTVWLTLRLLRSRDVGPALAALLGSLTNTVGVLGLATWRGYLPWQVSLGIGAVQGLPEAFVAMILTVAVYRALRRAGLVRAPAGEGAPESYGTGARGG</sequence>
<keyword evidence="1" id="KW-0472">Membrane</keyword>
<evidence type="ECO:0000256" key="1">
    <source>
        <dbReference type="SAM" id="Phobius"/>
    </source>
</evidence>
<organism evidence="2 3">
    <name type="scientific">Carboxydichorda subterranea</name>
    <dbReference type="NCBI Taxonomy" id="3109565"/>
    <lineage>
        <taxon>Bacteria</taxon>
        <taxon>Bacillati</taxon>
        <taxon>Bacillota</taxon>
        <taxon>Limnochordia</taxon>
        <taxon>Limnochordales</taxon>
        <taxon>Geochordaceae</taxon>
        <taxon>Carboxydichorda</taxon>
    </lineage>
</organism>